<dbReference type="EMBL" id="JALJOU010000022">
    <property type="protein sequence ID" value="KAK9837247.1"/>
    <property type="molecule type" value="Genomic_DNA"/>
</dbReference>
<keyword evidence="1" id="KW-0472">Membrane</keyword>
<name>A0AAW1RUE5_9CHLO</name>
<evidence type="ECO:0000256" key="1">
    <source>
        <dbReference type="SAM" id="Phobius"/>
    </source>
</evidence>
<keyword evidence="3" id="KW-1185">Reference proteome</keyword>
<accession>A0AAW1RUE5</accession>
<comment type="caution">
    <text evidence="2">The sequence shown here is derived from an EMBL/GenBank/DDBJ whole genome shotgun (WGS) entry which is preliminary data.</text>
</comment>
<keyword evidence="1" id="KW-1133">Transmembrane helix</keyword>
<proteinExistence type="predicted"/>
<feature type="transmembrane region" description="Helical" evidence="1">
    <location>
        <begin position="172"/>
        <end position="189"/>
    </location>
</feature>
<protein>
    <submittedName>
        <fullName evidence="2">Uncharacterized protein</fullName>
    </submittedName>
</protein>
<evidence type="ECO:0000313" key="2">
    <source>
        <dbReference type="EMBL" id="KAK9837247.1"/>
    </source>
</evidence>
<reference evidence="2 3" key="1">
    <citation type="journal article" date="2024" name="Nat. Commun.">
        <title>Phylogenomics reveals the evolutionary origins of lichenization in chlorophyte algae.</title>
        <authorList>
            <person name="Puginier C."/>
            <person name="Libourel C."/>
            <person name="Otte J."/>
            <person name="Skaloud P."/>
            <person name="Haon M."/>
            <person name="Grisel S."/>
            <person name="Petersen M."/>
            <person name="Berrin J.G."/>
            <person name="Delaux P.M."/>
            <person name="Dal Grande F."/>
            <person name="Keller J."/>
        </authorList>
    </citation>
    <scope>NUCLEOTIDE SEQUENCE [LARGE SCALE GENOMIC DNA]</scope>
    <source>
        <strain evidence="2 3">SAG 245.80</strain>
    </source>
</reference>
<sequence>MEKLLAQAAPRGPRSIKTEDGGALLALSLHCLMCQQGFTPARRRLAEDWNKRFTDEWVFEYRRAGCKNTFVLHCSLQAASGKMFVNLREDGNSSNTHCVGLLLSRYVKRPALASPDWRGLPAEAEALEGMFTTYVTAPLLASAVPSQGRGGYAASLPQWLAELPQVLHRREVYIPLAVVATAAVVFFALRQRPNVAQNR</sequence>
<dbReference type="Proteomes" id="UP001445335">
    <property type="component" value="Unassembled WGS sequence"/>
</dbReference>
<evidence type="ECO:0000313" key="3">
    <source>
        <dbReference type="Proteomes" id="UP001445335"/>
    </source>
</evidence>
<keyword evidence="1" id="KW-0812">Transmembrane</keyword>
<gene>
    <name evidence="2" type="ORF">WJX81_001383</name>
</gene>
<dbReference type="Gene3D" id="3.40.1000.30">
    <property type="match status" value="1"/>
</dbReference>
<organism evidence="2 3">
    <name type="scientific">Elliptochloris bilobata</name>
    <dbReference type="NCBI Taxonomy" id="381761"/>
    <lineage>
        <taxon>Eukaryota</taxon>
        <taxon>Viridiplantae</taxon>
        <taxon>Chlorophyta</taxon>
        <taxon>core chlorophytes</taxon>
        <taxon>Trebouxiophyceae</taxon>
        <taxon>Trebouxiophyceae incertae sedis</taxon>
        <taxon>Elliptochloris clade</taxon>
        <taxon>Elliptochloris</taxon>
    </lineage>
</organism>
<dbReference type="AlphaFoldDB" id="A0AAW1RUE5"/>